<protein>
    <submittedName>
        <fullName evidence="1">Uncharacterized protein</fullName>
    </submittedName>
</protein>
<reference evidence="1 2" key="1">
    <citation type="journal article" date="2019" name="New Phytol.">
        <title>Comparative genomics reveals unique wood-decay strategies and fruiting body development in the Schizophyllaceae.</title>
        <authorList>
            <person name="Almasi E."/>
            <person name="Sahu N."/>
            <person name="Krizsan K."/>
            <person name="Balint B."/>
            <person name="Kovacs G.M."/>
            <person name="Kiss B."/>
            <person name="Cseklye J."/>
            <person name="Drula E."/>
            <person name="Henrissat B."/>
            <person name="Nagy I."/>
            <person name="Chovatia M."/>
            <person name="Adam C."/>
            <person name="LaButti K."/>
            <person name="Lipzen A."/>
            <person name="Riley R."/>
            <person name="Grigoriev I.V."/>
            <person name="Nagy L.G."/>
        </authorList>
    </citation>
    <scope>NUCLEOTIDE SEQUENCE [LARGE SCALE GENOMIC DNA]</scope>
    <source>
        <strain evidence="1 2">NL-1724</strain>
    </source>
</reference>
<dbReference type="OrthoDB" id="2977798at2759"/>
<dbReference type="Proteomes" id="UP000320762">
    <property type="component" value="Unassembled WGS sequence"/>
</dbReference>
<proteinExistence type="predicted"/>
<evidence type="ECO:0000313" key="2">
    <source>
        <dbReference type="Proteomes" id="UP000320762"/>
    </source>
</evidence>
<dbReference type="EMBL" id="VDMD01000016">
    <property type="protein sequence ID" value="TRM61519.1"/>
    <property type="molecule type" value="Genomic_DNA"/>
</dbReference>
<comment type="caution">
    <text evidence="1">The sequence shown here is derived from an EMBL/GenBank/DDBJ whole genome shotgun (WGS) entry which is preliminary data.</text>
</comment>
<gene>
    <name evidence="1" type="ORF">BD626DRAFT_405699</name>
</gene>
<name>A0A550C9N8_9AGAR</name>
<keyword evidence="2" id="KW-1185">Reference proteome</keyword>
<accession>A0A550C9N8</accession>
<organism evidence="1 2">
    <name type="scientific">Schizophyllum amplum</name>
    <dbReference type="NCBI Taxonomy" id="97359"/>
    <lineage>
        <taxon>Eukaryota</taxon>
        <taxon>Fungi</taxon>
        <taxon>Dikarya</taxon>
        <taxon>Basidiomycota</taxon>
        <taxon>Agaricomycotina</taxon>
        <taxon>Agaricomycetes</taxon>
        <taxon>Agaricomycetidae</taxon>
        <taxon>Agaricales</taxon>
        <taxon>Schizophyllaceae</taxon>
        <taxon>Schizophyllum</taxon>
    </lineage>
</organism>
<sequence>MDERTRVYNEKLCLSSQSFVSSANILSVSQTPVSPTLSKAPCDIRSPVPPPVTTPSFPYSPSPPPFLSSHSISSGPLLLAPSPIISRQYPSPAQTLQRDRIFQHPLPHLEPADDCFSSNAALHWT</sequence>
<evidence type="ECO:0000313" key="1">
    <source>
        <dbReference type="EMBL" id="TRM61519.1"/>
    </source>
</evidence>
<dbReference type="AlphaFoldDB" id="A0A550C9N8"/>